<reference evidence="2 3" key="1">
    <citation type="submission" date="2024-09" db="EMBL/GenBank/DDBJ databases">
        <title>Chromosome-scale assembly of Riccia sorocarpa.</title>
        <authorList>
            <person name="Paukszto L."/>
        </authorList>
    </citation>
    <scope>NUCLEOTIDE SEQUENCE [LARGE SCALE GENOMIC DNA]</scope>
    <source>
        <strain evidence="2">LP-2024</strain>
        <tissue evidence="2">Aerial parts of the thallus</tissue>
    </source>
</reference>
<dbReference type="InterPro" id="IPR005097">
    <property type="entry name" value="Sacchrp_dh_NADP-bd"/>
</dbReference>
<sequence length="452" mass="48978">MLLCKSPFKFAAGVRFDRIEHQKGKSWHSDQRRCSRVTCSNSTAQGTAILNANGKSAKQAKVLVLGGTGRVGGSTARALAATEPTVQIILAGRNRERGESLAKELGERAQFSQFDFEDIDKLKSMLSEVDLVVHAAGPFQRRMKCDVLEAALATKTAYIDVCDDQEFSILAKSYHQQAVDAGVPAITTAGIYPGVSNLMAAELIRMNLETSSESKPSRIRYSYYTAGTGGAGPTILATSFLLLGEEVVVYREGEKLLLRAYSGVRNVDFGKGVGKKPTYLLNLPEVESAHAVLGVPSVSARFGTDPPVWNWGMSAVALFAPKNFLKDKAKVDSFVEFVDPVVRALDGIAGEKVSMRVDLDCTDGKKAVGIYTHKKLSVAVGACIAAFARAVLEGSTKPGVWYPEEDGGIQVQDRAKLLERSSKGTINYIMNKPPWMIEKDPKEIGFGLYIDL</sequence>
<protein>
    <recommendedName>
        <fullName evidence="1">Saccharopine dehydrogenase NADP binding domain-containing protein</fullName>
    </recommendedName>
</protein>
<evidence type="ECO:0000313" key="3">
    <source>
        <dbReference type="Proteomes" id="UP001633002"/>
    </source>
</evidence>
<dbReference type="Proteomes" id="UP001633002">
    <property type="component" value="Unassembled WGS sequence"/>
</dbReference>
<evidence type="ECO:0000313" key="2">
    <source>
        <dbReference type="EMBL" id="KAL3687864.1"/>
    </source>
</evidence>
<keyword evidence="3" id="KW-1185">Reference proteome</keyword>
<organism evidence="2 3">
    <name type="scientific">Riccia sorocarpa</name>
    <dbReference type="NCBI Taxonomy" id="122646"/>
    <lineage>
        <taxon>Eukaryota</taxon>
        <taxon>Viridiplantae</taxon>
        <taxon>Streptophyta</taxon>
        <taxon>Embryophyta</taxon>
        <taxon>Marchantiophyta</taxon>
        <taxon>Marchantiopsida</taxon>
        <taxon>Marchantiidae</taxon>
        <taxon>Marchantiales</taxon>
        <taxon>Ricciaceae</taxon>
        <taxon>Riccia</taxon>
    </lineage>
</organism>
<gene>
    <name evidence="2" type="ORF">R1sor_014173</name>
</gene>
<dbReference type="PANTHER" id="PTHR43796:SF2">
    <property type="entry name" value="CARBOXYNORSPERMIDINE SYNTHASE"/>
    <property type="match status" value="1"/>
</dbReference>
<accession>A0ABD3HCI2</accession>
<comment type="caution">
    <text evidence="2">The sequence shown here is derived from an EMBL/GenBank/DDBJ whole genome shotgun (WGS) entry which is preliminary data.</text>
</comment>
<dbReference type="AlphaFoldDB" id="A0ABD3HCI2"/>
<dbReference type="Gene3D" id="3.40.50.720">
    <property type="entry name" value="NAD(P)-binding Rossmann-like Domain"/>
    <property type="match status" value="1"/>
</dbReference>
<dbReference type="InterPro" id="IPR036291">
    <property type="entry name" value="NAD(P)-bd_dom_sf"/>
</dbReference>
<dbReference type="SUPFAM" id="SSF51735">
    <property type="entry name" value="NAD(P)-binding Rossmann-fold domains"/>
    <property type="match status" value="1"/>
</dbReference>
<feature type="domain" description="Saccharopine dehydrogenase NADP binding" evidence="1">
    <location>
        <begin position="62"/>
        <end position="186"/>
    </location>
</feature>
<evidence type="ECO:0000259" key="1">
    <source>
        <dbReference type="Pfam" id="PF03435"/>
    </source>
</evidence>
<dbReference type="EMBL" id="JBJQOH010000004">
    <property type="protein sequence ID" value="KAL3687864.1"/>
    <property type="molecule type" value="Genomic_DNA"/>
</dbReference>
<dbReference type="Pfam" id="PF03435">
    <property type="entry name" value="Sacchrp_dh_NADP"/>
    <property type="match status" value="1"/>
</dbReference>
<name>A0ABD3HCI2_9MARC</name>
<proteinExistence type="predicted"/>
<dbReference type="PANTHER" id="PTHR43796">
    <property type="entry name" value="CARBOXYNORSPERMIDINE SYNTHASE"/>
    <property type="match status" value="1"/>
</dbReference>